<accession>D8TZ82</accession>
<dbReference type="PANTHER" id="PTHR43313">
    <property type="entry name" value="SHORT-CHAIN DEHYDROGENASE/REDUCTASE FAMILY 9C"/>
    <property type="match status" value="1"/>
</dbReference>
<dbReference type="AlphaFoldDB" id="D8TZ82"/>
<keyword evidence="3" id="KW-1185">Reference proteome</keyword>
<dbReference type="KEGG" id="vcn:VOLCADRAFT_105200"/>
<gene>
    <name evidence="2" type="ORF">VOLCADRAFT_105200</name>
</gene>
<dbReference type="PRINTS" id="PR00080">
    <property type="entry name" value="SDRFAMILY"/>
</dbReference>
<dbReference type="Pfam" id="PF00106">
    <property type="entry name" value="adh_short"/>
    <property type="match status" value="1"/>
</dbReference>
<reference evidence="2 3" key="1">
    <citation type="journal article" date="2010" name="Science">
        <title>Genomic analysis of organismal complexity in the multicellular green alga Volvox carteri.</title>
        <authorList>
            <person name="Prochnik S.E."/>
            <person name="Umen J."/>
            <person name="Nedelcu A.M."/>
            <person name="Hallmann A."/>
            <person name="Miller S.M."/>
            <person name="Nishii I."/>
            <person name="Ferris P."/>
            <person name="Kuo A."/>
            <person name="Mitros T."/>
            <person name="Fritz-Laylin L.K."/>
            <person name="Hellsten U."/>
            <person name="Chapman J."/>
            <person name="Simakov O."/>
            <person name="Rensing S.A."/>
            <person name="Terry A."/>
            <person name="Pangilinan J."/>
            <person name="Kapitonov V."/>
            <person name="Jurka J."/>
            <person name="Salamov A."/>
            <person name="Shapiro H."/>
            <person name="Schmutz J."/>
            <person name="Grimwood J."/>
            <person name="Lindquist E."/>
            <person name="Lucas S."/>
            <person name="Grigoriev I.V."/>
            <person name="Schmitt R."/>
            <person name="Kirk D."/>
            <person name="Rokhsar D.S."/>
        </authorList>
    </citation>
    <scope>NUCLEOTIDE SEQUENCE [LARGE SCALE GENOMIC DNA]</scope>
    <source>
        <strain evidence="3">f. Nagariensis / Eve</strain>
    </source>
</reference>
<organism evidence="3">
    <name type="scientific">Volvox carteri f. nagariensis</name>
    <dbReference type="NCBI Taxonomy" id="3068"/>
    <lineage>
        <taxon>Eukaryota</taxon>
        <taxon>Viridiplantae</taxon>
        <taxon>Chlorophyta</taxon>
        <taxon>core chlorophytes</taxon>
        <taxon>Chlorophyceae</taxon>
        <taxon>CS clade</taxon>
        <taxon>Chlamydomonadales</taxon>
        <taxon>Volvocaceae</taxon>
        <taxon>Volvox</taxon>
    </lineage>
</organism>
<dbReference type="InterPro" id="IPR020904">
    <property type="entry name" value="Sc_DH/Rdtase_CS"/>
</dbReference>
<dbReference type="Gene3D" id="3.40.50.720">
    <property type="entry name" value="NAD(P)-binding Rossmann-like Domain"/>
    <property type="match status" value="1"/>
</dbReference>
<dbReference type="InterPro" id="IPR036291">
    <property type="entry name" value="NAD(P)-bd_dom_sf"/>
</dbReference>
<proteinExistence type="inferred from homology"/>
<dbReference type="InterPro" id="IPR002347">
    <property type="entry name" value="SDR_fam"/>
</dbReference>
<dbReference type="PRINTS" id="PR00081">
    <property type="entry name" value="GDHRDH"/>
</dbReference>
<dbReference type="GeneID" id="9615768"/>
<dbReference type="GO" id="GO:0008202">
    <property type="term" value="P:steroid metabolic process"/>
    <property type="evidence" value="ECO:0007669"/>
    <property type="project" value="TreeGrafter"/>
</dbReference>
<dbReference type="GO" id="GO:0016491">
    <property type="term" value="F:oxidoreductase activity"/>
    <property type="evidence" value="ECO:0007669"/>
    <property type="project" value="TreeGrafter"/>
</dbReference>
<name>D8TZ82_VOLCA</name>
<evidence type="ECO:0000313" key="2">
    <source>
        <dbReference type="EMBL" id="EFJ47135.1"/>
    </source>
</evidence>
<dbReference type="PANTHER" id="PTHR43313:SF1">
    <property type="entry name" value="3BETA-HYDROXYSTEROID DEHYDROGENASE DHS-16"/>
    <property type="match status" value="1"/>
</dbReference>
<comment type="similarity">
    <text evidence="1">Belongs to the short-chain dehydrogenases/reductases (SDR) family.</text>
</comment>
<sequence>MTSIRAGFLCERWSVARGKAPARSRFALRLAAESRPAVLITGSSTGIGKTTALYLAKKGWQVFAGVRRDTDGDALVKADPSVVPVMLDVTSDASTAAAVAEVSRHLAGRNLSGLVNNAGKGVFLPLELMSMEQFEDVLAVNLTGVVRVTKAAMPLLRKSGSRQQQQPGRIVNLGSYTGTIAVPLFGAYAASKFGLEAVSDSLRYELGPKWGIRTILIKAGGVKTPIWDKSIGGSEAALAALDPAALRPYKGMCDEMMAVARNAEESGIMPEEVAAVVEEALTAANPRSRYLIGNNAARDMTLRRLLPDWLWDRAMLGSLPKTSAPLDESL</sequence>
<evidence type="ECO:0000256" key="1">
    <source>
        <dbReference type="RuleBase" id="RU000363"/>
    </source>
</evidence>
<protein>
    <submittedName>
        <fullName evidence="2">Uncharacterized protein</fullName>
    </submittedName>
</protein>
<dbReference type="STRING" id="3068.D8TZ82"/>
<dbReference type="InParanoid" id="D8TZ82"/>
<dbReference type="eggNOG" id="KOG1610">
    <property type="taxonomic scope" value="Eukaryota"/>
</dbReference>
<dbReference type="OrthoDB" id="535495at2759"/>
<evidence type="ECO:0000313" key="3">
    <source>
        <dbReference type="Proteomes" id="UP000001058"/>
    </source>
</evidence>
<dbReference type="RefSeq" id="XP_002951684.1">
    <property type="nucleotide sequence ID" value="XM_002951638.1"/>
</dbReference>
<dbReference type="Proteomes" id="UP000001058">
    <property type="component" value="Unassembled WGS sequence"/>
</dbReference>
<dbReference type="PROSITE" id="PS00061">
    <property type="entry name" value="ADH_SHORT"/>
    <property type="match status" value="1"/>
</dbReference>
<dbReference type="SUPFAM" id="SSF51735">
    <property type="entry name" value="NAD(P)-binding Rossmann-fold domains"/>
    <property type="match status" value="1"/>
</dbReference>
<dbReference type="EMBL" id="GL378346">
    <property type="protein sequence ID" value="EFJ47135.1"/>
    <property type="molecule type" value="Genomic_DNA"/>
</dbReference>